<dbReference type="Gene3D" id="3.40.50.150">
    <property type="entry name" value="Vaccinia Virus protein VP39"/>
    <property type="match status" value="1"/>
</dbReference>
<feature type="domain" description="PRMT5 oligomerisation" evidence="6">
    <location>
        <begin position="202"/>
        <end position="372"/>
    </location>
</feature>
<dbReference type="GO" id="GO:0005634">
    <property type="term" value="C:nucleus"/>
    <property type="evidence" value="ECO:0007669"/>
    <property type="project" value="TreeGrafter"/>
</dbReference>
<dbReference type="Pfam" id="PF05185">
    <property type="entry name" value="PRMT5"/>
    <property type="match status" value="1"/>
</dbReference>
<dbReference type="InterPro" id="IPR029063">
    <property type="entry name" value="SAM-dependent_MTases_sf"/>
</dbReference>
<dbReference type="GO" id="GO:0005829">
    <property type="term" value="C:cytosol"/>
    <property type="evidence" value="ECO:0007669"/>
    <property type="project" value="TreeGrafter"/>
</dbReference>
<gene>
    <name evidence="7" type="ORF">Cvel_12290</name>
</gene>
<protein>
    <recommendedName>
        <fullName evidence="8">PRMT5 arginine-N-methyltransferase domain-containing protein</fullName>
    </recommendedName>
</protein>
<evidence type="ECO:0000256" key="3">
    <source>
        <dbReference type="PIRSR" id="PIRSR015894-3"/>
    </source>
</evidence>
<dbReference type="SUPFAM" id="SSF53335">
    <property type="entry name" value="S-adenosyl-L-methionine-dependent methyltransferases"/>
    <property type="match status" value="1"/>
</dbReference>
<dbReference type="GO" id="GO:0006355">
    <property type="term" value="P:regulation of DNA-templated transcription"/>
    <property type="evidence" value="ECO:0007669"/>
    <property type="project" value="TreeGrafter"/>
</dbReference>
<dbReference type="Gene3D" id="2.70.160.11">
    <property type="entry name" value="Hnrnp arginine n-methyltransferase1"/>
    <property type="match status" value="1"/>
</dbReference>
<keyword evidence="4" id="KW-0808">Transferase</keyword>
<dbReference type="PIRSF" id="PIRSF015894">
    <property type="entry name" value="Skb1_MeTrfase"/>
    <property type="match status" value="1"/>
</dbReference>
<dbReference type="Pfam" id="PF17286">
    <property type="entry name" value="PRMT5_C"/>
    <property type="match status" value="1"/>
</dbReference>
<evidence type="ECO:0000256" key="4">
    <source>
        <dbReference type="PROSITE-ProRule" id="PRU01015"/>
    </source>
</evidence>
<evidence type="ECO:0000259" key="5">
    <source>
        <dbReference type="Pfam" id="PF05185"/>
    </source>
</evidence>
<dbReference type="GO" id="GO:0016274">
    <property type="term" value="F:protein-arginine N-methyltransferase activity"/>
    <property type="evidence" value="ECO:0007669"/>
    <property type="project" value="InterPro"/>
</dbReference>
<dbReference type="PhylomeDB" id="A0A0G4I9W4"/>
<evidence type="ECO:0008006" key="8">
    <source>
        <dbReference type="Google" id="ProtNLM"/>
    </source>
</evidence>
<keyword evidence="4" id="KW-0489">Methyltransferase</keyword>
<name>A0A0G4I9W4_9ALVE</name>
<proteinExistence type="predicted"/>
<dbReference type="AlphaFoldDB" id="A0A0G4I9W4"/>
<feature type="binding site" evidence="2">
    <location>
        <begin position="150"/>
        <end position="151"/>
    </location>
    <ligand>
        <name>S-adenosyl-L-methionine</name>
        <dbReference type="ChEBI" id="CHEBI:59789"/>
    </ligand>
</feature>
<feature type="domain" description="PRMT5 arginine-N-methyltransferase" evidence="5">
    <location>
        <begin position="39"/>
        <end position="197"/>
    </location>
</feature>
<organism evidence="7">
    <name type="scientific">Chromera velia CCMP2878</name>
    <dbReference type="NCBI Taxonomy" id="1169474"/>
    <lineage>
        <taxon>Eukaryota</taxon>
        <taxon>Sar</taxon>
        <taxon>Alveolata</taxon>
        <taxon>Colpodellida</taxon>
        <taxon>Chromeraceae</taxon>
        <taxon>Chromera</taxon>
    </lineage>
</organism>
<dbReference type="PANTHER" id="PTHR10738:SF0">
    <property type="entry name" value="PROTEIN ARGININE N-METHYLTRANSFERASE 5"/>
    <property type="match status" value="1"/>
</dbReference>
<sequence length="374" mass="41919">MPINKFSRGVALVEIFASPEIRPERESGSSENAHNLQLAFNRDSVKYERYKDAFVKALIVKVLERRNEGVEGPLVLTVVGAGRGSQRLVNACIQAIEEADKAIKEADKTTEDIKLVALEMKPSAVISMEETKKRKPPCLFWNKVEIVSCDMRRKDATVEDKADIMVSDFLGSFGDDKLSPECLDGAQRFLKEDGFSIPQRSVSCACPVSSTTLWTAAEKMGEKSLETHFLVNIVSAYFPAVQGAQPLFTFTHLNWNADPNLTSYAHNQRHTDVEFTMCTDAVLHGIAGYFYADLYDDVAISIVKETFTKDLDSWYPIFFPIKQPMSVQKGDQITISISRCVDELYVWYEWCLARAGGISTPIHNEGGRAFKMNK</sequence>
<evidence type="ECO:0000256" key="1">
    <source>
        <dbReference type="ARBA" id="ARBA00022691"/>
    </source>
</evidence>
<dbReference type="PROSITE" id="PS51678">
    <property type="entry name" value="SAM_MT_PRMT"/>
    <property type="match status" value="1"/>
</dbReference>
<feature type="binding site" evidence="2">
    <location>
        <begin position="46"/>
        <end position="47"/>
    </location>
    <ligand>
        <name>S-adenosyl-L-methionine</name>
        <dbReference type="ChEBI" id="CHEBI:59789"/>
    </ligand>
</feature>
<feature type="binding site" evidence="2">
    <location>
        <position position="119"/>
    </location>
    <ligand>
        <name>S-adenosyl-L-methionine</name>
        <dbReference type="ChEBI" id="CHEBI:59789"/>
    </ligand>
</feature>
<dbReference type="InterPro" id="IPR007857">
    <property type="entry name" value="Arg_MeTrfase_PRMT5"/>
</dbReference>
<dbReference type="InterPro" id="IPR035075">
    <property type="entry name" value="PRMT5"/>
</dbReference>
<reference evidence="7" key="1">
    <citation type="submission" date="2014-11" db="EMBL/GenBank/DDBJ databases">
        <authorList>
            <person name="Otto D Thomas"/>
            <person name="Naeem Raeece"/>
        </authorList>
    </citation>
    <scope>NUCLEOTIDE SEQUENCE</scope>
</reference>
<dbReference type="GO" id="GO:0032259">
    <property type="term" value="P:methylation"/>
    <property type="evidence" value="ECO:0007669"/>
    <property type="project" value="UniProtKB-KW"/>
</dbReference>
<feature type="site" description="Critical for specifying symmetric addition of methyl groups" evidence="3">
    <location>
        <position position="40"/>
    </location>
</feature>
<keyword evidence="1 2" id="KW-0949">S-adenosyl-L-methionine</keyword>
<evidence type="ECO:0000313" key="7">
    <source>
        <dbReference type="EMBL" id="CEM53825.1"/>
    </source>
</evidence>
<evidence type="ECO:0000259" key="6">
    <source>
        <dbReference type="Pfam" id="PF17286"/>
    </source>
</evidence>
<accession>A0A0G4I9W4</accession>
<dbReference type="PANTHER" id="PTHR10738">
    <property type="entry name" value="PROTEIN ARGININE N-METHYLTRANSFERASE 5"/>
    <property type="match status" value="1"/>
</dbReference>
<dbReference type="InterPro" id="IPR025799">
    <property type="entry name" value="Arg_MeTrfase"/>
</dbReference>
<dbReference type="InterPro" id="IPR035248">
    <property type="entry name" value="PRMT5_C"/>
</dbReference>
<evidence type="ECO:0000256" key="2">
    <source>
        <dbReference type="PIRSR" id="PIRSR015894-2"/>
    </source>
</evidence>
<dbReference type="EMBL" id="CDMZ01005729">
    <property type="protein sequence ID" value="CEM53825.1"/>
    <property type="molecule type" value="Genomic_DNA"/>
</dbReference>
<dbReference type="VEuPathDB" id="CryptoDB:Cvel_12290"/>